<accession>A0A8X6G336</accession>
<feature type="non-terminal residue" evidence="1">
    <location>
        <position position="1"/>
    </location>
</feature>
<protein>
    <submittedName>
        <fullName evidence="1">Uncharacterized protein</fullName>
    </submittedName>
</protein>
<sequence>VHNCISLRESFEERLECFLDKSKLKNI</sequence>
<name>A0A8X6G336_TRICU</name>
<reference evidence="1" key="1">
    <citation type="submission" date="2020-07" db="EMBL/GenBank/DDBJ databases">
        <title>Multicomponent nature underlies the extraordinary mechanical properties of spider dragline silk.</title>
        <authorList>
            <person name="Kono N."/>
            <person name="Nakamura H."/>
            <person name="Mori M."/>
            <person name="Yoshida Y."/>
            <person name="Ohtoshi R."/>
            <person name="Malay A.D."/>
            <person name="Moran D.A.P."/>
            <person name="Tomita M."/>
            <person name="Numata K."/>
            <person name="Arakawa K."/>
        </authorList>
    </citation>
    <scope>NUCLEOTIDE SEQUENCE</scope>
</reference>
<proteinExistence type="predicted"/>
<evidence type="ECO:0000313" key="2">
    <source>
        <dbReference type="Proteomes" id="UP000887116"/>
    </source>
</evidence>
<keyword evidence="2" id="KW-1185">Reference proteome</keyword>
<dbReference type="EMBL" id="BMAO01024305">
    <property type="protein sequence ID" value="GFQ94452.1"/>
    <property type="molecule type" value="Genomic_DNA"/>
</dbReference>
<comment type="caution">
    <text evidence="1">The sequence shown here is derived from an EMBL/GenBank/DDBJ whole genome shotgun (WGS) entry which is preliminary data.</text>
</comment>
<organism evidence="1 2">
    <name type="scientific">Trichonephila clavata</name>
    <name type="common">Joro spider</name>
    <name type="synonym">Nephila clavata</name>
    <dbReference type="NCBI Taxonomy" id="2740835"/>
    <lineage>
        <taxon>Eukaryota</taxon>
        <taxon>Metazoa</taxon>
        <taxon>Ecdysozoa</taxon>
        <taxon>Arthropoda</taxon>
        <taxon>Chelicerata</taxon>
        <taxon>Arachnida</taxon>
        <taxon>Araneae</taxon>
        <taxon>Araneomorphae</taxon>
        <taxon>Entelegynae</taxon>
        <taxon>Araneoidea</taxon>
        <taxon>Nephilidae</taxon>
        <taxon>Trichonephila</taxon>
    </lineage>
</organism>
<gene>
    <name evidence="1" type="ORF">TNCT_129091</name>
</gene>
<dbReference type="Proteomes" id="UP000887116">
    <property type="component" value="Unassembled WGS sequence"/>
</dbReference>
<evidence type="ECO:0000313" key="1">
    <source>
        <dbReference type="EMBL" id="GFQ94452.1"/>
    </source>
</evidence>
<dbReference type="AlphaFoldDB" id="A0A8X6G336"/>